<organism evidence="6 7">
    <name type="scientific">Candidatus Giovannonibacteria bacterium RIFCSPHIGHO2_02_43_16</name>
    <dbReference type="NCBI Taxonomy" id="1798331"/>
    <lineage>
        <taxon>Bacteria</taxon>
        <taxon>Candidatus Giovannoniibacteriota</taxon>
    </lineage>
</organism>
<dbReference type="SUPFAM" id="SSF53335">
    <property type="entry name" value="S-adenosyl-L-methionine-dependent methyltransferases"/>
    <property type="match status" value="1"/>
</dbReference>
<dbReference type="Gene3D" id="3.40.50.150">
    <property type="entry name" value="Vaccinia Virus protein VP39"/>
    <property type="match status" value="1"/>
</dbReference>
<dbReference type="EC" id="2.1.1.-" evidence="4"/>
<dbReference type="InterPro" id="IPR002941">
    <property type="entry name" value="DNA_methylase_N4/N6"/>
</dbReference>
<dbReference type="PRINTS" id="PR00508">
    <property type="entry name" value="S21N4MTFRASE"/>
</dbReference>
<evidence type="ECO:0000313" key="6">
    <source>
        <dbReference type="EMBL" id="OGF74289.1"/>
    </source>
</evidence>
<dbReference type="Pfam" id="PF01555">
    <property type="entry name" value="N6_N4_Mtase"/>
    <property type="match status" value="1"/>
</dbReference>
<comment type="similarity">
    <text evidence="1 4">Belongs to the N(4)/N(6)-methyltransferase family.</text>
</comment>
<reference evidence="6 7" key="1">
    <citation type="journal article" date="2016" name="Nat. Commun.">
        <title>Thousands of microbial genomes shed light on interconnected biogeochemical processes in an aquifer system.</title>
        <authorList>
            <person name="Anantharaman K."/>
            <person name="Brown C.T."/>
            <person name="Hug L.A."/>
            <person name="Sharon I."/>
            <person name="Castelle C.J."/>
            <person name="Probst A.J."/>
            <person name="Thomas B.C."/>
            <person name="Singh A."/>
            <person name="Wilkins M.J."/>
            <person name="Karaoz U."/>
            <person name="Brodie E.L."/>
            <person name="Williams K.H."/>
            <person name="Hubbard S.S."/>
            <person name="Banfield J.F."/>
        </authorList>
    </citation>
    <scope>NUCLEOTIDE SEQUENCE [LARGE SCALE GENOMIC DNA]</scope>
</reference>
<accession>A0A1F5WEY7</accession>
<dbReference type="GO" id="GO:0032259">
    <property type="term" value="P:methylation"/>
    <property type="evidence" value="ECO:0007669"/>
    <property type="project" value="UniProtKB-KW"/>
</dbReference>
<sequence>MNQIICGDAISHLQRLPDESIDLIVADPPYNLSKGNNIHFSNGGGLKGFGGEWHKAMEGWDNLPLLDYFNFSIKWLREAKRILKPTGSILVFGTYHNAGIINLVFQTLGVEIINEIVWYKRNAFPNLAGRRFTASHETLLWGHTGIKKRRYYFNYKQSKEYYDPSDLLKQKGKQMRTVWDIPNNKESREIKYGKHPTQKPLSVCKRIIALCSQPGDVVLAPFAGAGSECMAAKESGRQYIGIELDQKYVDIANERLRHADNQQPLFKQS</sequence>
<evidence type="ECO:0000313" key="7">
    <source>
        <dbReference type="Proteomes" id="UP000178276"/>
    </source>
</evidence>
<evidence type="ECO:0000256" key="1">
    <source>
        <dbReference type="ARBA" id="ARBA00006594"/>
    </source>
</evidence>
<name>A0A1F5WEY7_9BACT</name>
<protein>
    <recommendedName>
        <fullName evidence="4">Methyltransferase</fullName>
        <ecNumber evidence="4">2.1.1.-</ecNumber>
    </recommendedName>
</protein>
<dbReference type="GO" id="GO:0003677">
    <property type="term" value="F:DNA binding"/>
    <property type="evidence" value="ECO:0007669"/>
    <property type="project" value="InterPro"/>
</dbReference>
<dbReference type="AlphaFoldDB" id="A0A1F5WEY7"/>
<dbReference type="STRING" id="1798331.A2W57_00760"/>
<dbReference type="EMBL" id="MFHJ01000012">
    <property type="protein sequence ID" value="OGF74289.1"/>
    <property type="molecule type" value="Genomic_DNA"/>
</dbReference>
<evidence type="ECO:0000256" key="2">
    <source>
        <dbReference type="ARBA" id="ARBA00022603"/>
    </source>
</evidence>
<keyword evidence="3" id="KW-0808">Transferase</keyword>
<dbReference type="PROSITE" id="PS00092">
    <property type="entry name" value="N6_MTASE"/>
    <property type="match status" value="1"/>
</dbReference>
<dbReference type="InterPro" id="IPR002052">
    <property type="entry name" value="DNA_methylase_N6_adenine_CS"/>
</dbReference>
<dbReference type="InterPro" id="IPR029063">
    <property type="entry name" value="SAM-dependent_MTases_sf"/>
</dbReference>
<proteinExistence type="inferred from homology"/>
<keyword evidence="2 6" id="KW-0489">Methyltransferase</keyword>
<gene>
    <name evidence="6" type="ORF">A2W57_00760</name>
</gene>
<dbReference type="GO" id="GO:0008170">
    <property type="term" value="F:N-methyltransferase activity"/>
    <property type="evidence" value="ECO:0007669"/>
    <property type="project" value="InterPro"/>
</dbReference>
<feature type="domain" description="DNA methylase N-4/N-6" evidence="5">
    <location>
        <begin position="21"/>
        <end position="254"/>
    </location>
</feature>
<evidence type="ECO:0000256" key="4">
    <source>
        <dbReference type="RuleBase" id="RU362026"/>
    </source>
</evidence>
<evidence type="ECO:0000259" key="5">
    <source>
        <dbReference type="Pfam" id="PF01555"/>
    </source>
</evidence>
<comment type="caution">
    <text evidence="6">The sequence shown here is derived from an EMBL/GenBank/DDBJ whole genome shotgun (WGS) entry which is preliminary data.</text>
</comment>
<dbReference type="InterPro" id="IPR001091">
    <property type="entry name" value="RM_Methyltransferase"/>
</dbReference>
<evidence type="ECO:0000256" key="3">
    <source>
        <dbReference type="ARBA" id="ARBA00022679"/>
    </source>
</evidence>
<dbReference type="Proteomes" id="UP000178276">
    <property type="component" value="Unassembled WGS sequence"/>
</dbReference>